<dbReference type="OrthoDB" id="1289445at2759"/>
<reference evidence="2 3" key="1">
    <citation type="submission" date="2019-07" db="EMBL/GenBank/DDBJ databases">
        <title>De Novo Assembly of kiwifruit Actinidia rufa.</title>
        <authorList>
            <person name="Sugita-Konishi S."/>
            <person name="Sato K."/>
            <person name="Mori E."/>
            <person name="Abe Y."/>
            <person name="Kisaki G."/>
            <person name="Hamano K."/>
            <person name="Suezawa K."/>
            <person name="Otani M."/>
            <person name="Fukuda T."/>
            <person name="Manabe T."/>
            <person name="Gomi K."/>
            <person name="Tabuchi M."/>
            <person name="Akimitsu K."/>
            <person name="Kataoka I."/>
        </authorList>
    </citation>
    <scope>NUCLEOTIDE SEQUENCE [LARGE SCALE GENOMIC DNA]</scope>
    <source>
        <strain evidence="3">cv. Fuchu</strain>
    </source>
</reference>
<organism evidence="2 3">
    <name type="scientific">Actinidia rufa</name>
    <dbReference type="NCBI Taxonomy" id="165716"/>
    <lineage>
        <taxon>Eukaryota</taxon>
        <taxon>Viridiplantae</taxon>
        <taxon>Streptophyta</taxon>
        <taxon>Embryophyta</taxon>
        <taxon>Tracheophyta</taxon>
        <taxon>Spermatophyta</taxon>
        <taxon>Magnoliopsida</taxon>
        <taxon>eudicotyledons</taxon>
        <taxon>Gunneridae</taxon>
        <taxon>Pentapetalae</taxon>
        <taxon>asterids</taxon>
        <taxon>Ericales</taxon>
        <taxon>Actinidiaceae</taxon>
        <taxon>Actinidia</taxon>
    </lineage>
</organism>
<dbReference type="EMBL" id="BJWL01000008">
    <property type="protein sequence ID" value="GFY92137.1"/>
    <property type="molecule type" value="Genomic_DNA"/>
</dbReference>
<feature type="compositionally biased region" description="Basic and acidic residues" evidence="1">
    <location>
        <begin position="221"/>
        <end position="232"/>
    </location>
</feature>
<feature type="compositionally biased region" description="Acidic residues" evidence="1">
    <location>
        <begin position="275"/>
        <end position="285"/>
    </location>
</feature>
<keyword evidence="3" id="KW-1185">Reference proteome</keyword>
<name>A0A7J0F2L2_9ERIC</name>
<feature type="region of interest" description="Disordered" evidence="1">
    <location>
        <begin position="202"/>
        <end position="236"/>
    </location>
</feature>
<evidence type="ECO:0000256" key="1">
    <source>
        <dbReference type="SAM" id="MobiDB-lite"/>
    </source>
</evidence>
<feature type="compositionally biased region" description="Basic and acidic residues" evidence="1">
    <location>
        <begin position="264"/>
        <end position="274"/>
    </location>
</feature>
<sequence>MSDQERERENIYYFQETEGRGGFESGAVNLLAQLRLNNFPTTTIAAPIPNGDHHHTTTTNPQLRHCSVCGGPMRKRSSPPPSLHEPTSKKITLRPSPTTAATALGGDCTLHGFTKLPLPITSPIVWASGPPPSAPTLRRCISDPINSPGTDKTRALSSQLSDSCIVFASLLSPENAITTLSPAKASSSASATLPPIAPILRRAISDPSPSGSQVKTTPPDSIKRENPNSERMKRMKDRMRVMSQWWDEVLREEEKEEEADSGSEDDKNCPRKDETETETETEEAVSVERSGNCLIIHIKCPCGKGYQVLLSGRNCYYKLM</sequence>
<feature type="region of interest" description="Disordered" evidence="1">
    <location>
        <begin position="251"/>
        <end position="286"/>
    </location>
</feature>
<evidence type="ECO:0000313" key="3">
    <source>
        <dbReference type="Proteomes" id="UP000585474"/>
    </source>
</evidence>
<dbReference type="Proteomes" id="UP000585474">
    <property type="component" value="Unassembled WGS sequence"/>
</dbReference>
<feature type="compositionally biased region" description="Polar residues" evidence="1">
    <location>
        <begin position="207"/>
        <end position="219"/>
    </location>
</feature>
<dbReference type="AlphaFoldDB" id="A0A7J0F2L2"/>
<evidence type="ECO:0000313" key="2">
    <source>
        <dbReference type="EMBL" id="GFY92137.1"/>
    </source>
</evidence>
<feature type="compositionally biased region" description="Acidic residues" evidence="1">
    <location>
        <begin position="254"/>
        <end position="263"/>
    </location>
</feature>
<accession>A0A7J0F2L2</accession>
<gene>
    <name evidence="2" type="ORF">Acr_08g0005330</name>
</gene>
<comment type="caution">
    <text evidence="2">The sequence shown here is derived from an EMBL/GenBank/DDBJ whole genome shotgun (WGS) entry which is preliminary data.</text>
</comment>
<proteinExistence type="predicted"/>
<protein>
    <submittedName>
        <fullName evidence="2">Uncharacterized protein</fullName>
    </submittedName>
</protein>